<dbReference type="PANTHER" id="PTHR15454">
    <property type="entry name" value="NISCHARIN RELATED"/>
    <property type="match status" value="1"/>
</dbReference>
<sequence>MQPNHVIRSKEDLLKHFVSSQKLEILDQEQMKKLLEMNVPPQMWEDASNRNLLSFNQELVQETEEFKFNSRKIEHIYLISFLTNITELSLQNNDISGISSISKLKNLKKLDLSGNRIEDISALQSLPNLIHLNLSCNKLTSYTLALPNLVYLSLSYNKLQDKSGLQHSPKLESLYLSQTESTDLRTIPHQLFCLKQLDLSANNITQISHLSNFIYLQSLLL</sequence>
<dbReference type="EMBL" id="CAXDID020000143">
    <property type="protein sequence ID" value="CAL6039753.1"/>
    <property type="molecule type" value="Genomic_DNA"/>
</dbReference>
<dbReference type="Pfam" id="PF13516">
    <property type="entry name" value="LRR_6"/>
    <property type="match status" value="2"/>
</dbReference>
<evidence type="ECO:0000256" key="1">
    <source>
        <dbReference type="ARBA" id="ARBA00022614"/>
    </source>
</evidence>
<dbReference type="EMBL" id="CAXDID020000196">
    <property type="protein sequence ID" value="CAL6053496.1"/>
    <property type="molecule type" value="Genomic_DNA"/>
</dbReference>
<dbReference type="Gene3D" id="3.80.10.10">
    <property type="entry name" value="Ribonuclease Inhibitor"/>
    <property type="match status" value="1"/>
</dbReference>
<dbReference type="EMBL" id="CATOUU010001155">
    <property type="protein sequence ID" value="CAI9974853.1"/>
    <property type="molecule type" value="Genomic_DNA"/>
</dbReference>
<name>A0AA86P8J4_9EUKA</name>
<dbReference type="SUPFAM" id="SSF52058">
    <property type="entry name" value="L domain-like"/>
    <property type="match status" value="1"/>
</dbReference>
<dbReference type="Proteomes" id="UP001642409">
    <property type="component" value="Unassembled WGS sequence"/>
</dbReference>
<dbReference type="InterPro" id="IPR003591">
    <property type="entry name" value="Leu-rich_rpt_typical-subtyp"/>
</dbReference>
<reference evidence="3" key="1">
    <citation type="submission" date="2023-06" db="EMBL/GenBank/DDBJ databases">
        <authorList>
            <person name="Kurt Z."/>
        </authorList>
    </citation>
    <scope>NUCLEOTIDE SEQUENCE</scope>
</reference>
<gene>
    <name evidence="3" type="ORF">HINF_LOCUS20516</name>
    <name evidence="5" type="ORF">HINF_LOCUS38007</name>
    <name evidence="6" type="ORF">HINF_LOCUS45365</name>
    <name evidence="4" type="ORF">HINF_LOCUS62498</name>
</gene>
<proteinExistence type="predicted"/>
<keyword evidence="1" id="KW-0433">Leucine-rich repeat</keyword>
<dbReference type="InterPro" id="IPR032675">
    <property type="entry name" value="LRR_dom_sf"/>
</dbReference>
<dbReference type="AlphaFoldDB" id="A0AA86P8J4"/>
<dbReference type="PANTHER" id="PTHR15454:SF56">
    <property type="entry name" value="PROTEIN PHOSPHATASE 1 REGULATORY SUBUNIT 7-RELATED"/>
    <property type="match status" value="1"/>
</dbReference>
<reference evidence="5 7" key="2">
    <citation type="submission" date="2024-07" db="EMBL/GenBank/DDBJ databases">
        <authorList>
            <person name="Akdeniz Z."/>
        </authorList>
    </citation>
    <scope>NUCLEOTIDE SEQUENCE [LARGE SCALE GENOMIC DNA]</scope>
</reference>
<evidence type="ECO:0000313" key="6">
    <source>
        <dbReference type="EMBL" id="CAL6053496.1"/>
    </source>
</evidence>
<evidence type="ECO:0000313" key="5">
    <source>
        <dbReference type="EMBL" id="CAL6039753.1"/>
    </source>
</evidence>
<protein>
    <submittedName>
        <fullName evidence="3">Uncharacterized protein</fullName>
    </submittedName>
</protein>
<accession>A0AA86P8J4</accession>
<dbReference type="PRINTS" id="PR00019">
    <property type="entry name" value="LEURICHRPT"/>
</dbReference>
<keyword evidence="2" id="KW-0677">Repeat</keyword>
<dbReference type="InterPro" id="IPR001611">
    <property type="entry name" value="Leu-rich_rpt"/>
</dbReference>
<dbReference type="Pfam" id="PF12799">
    <property type="entry name" value="LRR_4"/>
    <property type="match status" value="1"/>
</dbReference>
<evidence type="ECO:0000256" key="2">
    <source>
        <dbReference type="ARBA" id="ARBA00022737"/>
    </source>
</evidence>
<evidence type="ECO:0000313" key="3">
    <source>
        <dbReference type="EMBL" id="CAI9932871.1"/>
    </source>
</evidence>
<dbReference type="PROSITE" id="PS51450">
    <property type="entry name" value="LRR"/>
    <property type="match status" value="4"/>
</dbReference>
<dbReference type="GO" id="GO:0005737">
    <property type="term" value="C:cytoplasm"/>
    <property type="evidence" value="ECO:0007669"/>
    <property type="project" value="TreeGrafter"/>
</dbReference>
<organism evidence="3">
    <name type="scientific">Hexamita inflata</name>
    <dbReference type="NCBI Taxonomy" id="28002"/>
    <lineage>
        <taxon>Eukaryota</taxon>
        <taxon>Metamonada</taxon>
        <taxon>Diplomonadida</taxon>
        <taxon>Hexamitidae</taxon>
        <taxon>Hexamitinae</taxon>
        <taxon>Hexamita</taxon>
    </lineage>
</organism>
<dbReference type="SMART" id="SM00365">
    <property type="entry name" value="LRR_SD22"/>
    <property type="match status" value="4"/>
</dbReference>
<comment type="caution">
    <text evidence="3">The sequence shown here is derived from an EMBL/GenBank/DDBJ whole genome shotgun (WGS) entry which is preliminary data.</text>
</comment>
<dbReference type="SMART" id="SM00369">
    <property type="entry name" value="LRR_TYP"/>
    <property type="match status" value="4"/>
</dbReference>
<dbReference type="EMBL" id="CATOUU010000526">
    <property type="protein sequence ID" value="CAI9932871.1"/>
    <property type="molecule type" value="Genomic_DNA"/>
</dbReference>
<dbReference type="InterPro" id="IPR025875">
    <property type="entry name" value="Leu-rich_rpt_4"/>
</dbReference>
<keyword evidence="7" id="KW-1185">Reference proteome</keyword>
<evidence type="ECO:0000313" key="4">
    <source>
        <dbReference type="EMBL" id="CAI9974853.1"/>
    </source>
</evidence>
<evidence type="ECO:0000313" key="7">
    <source>
        <dbReference type="Proteomes" id="UP001642409"/>
    </source>
</evidence>